<evidence type="ECO:0000259" key="1">
    <source>
        <dbReference type="Pfam" id="PF03478"/>
    </source>
</evidence>
<proteinExistence type="predicted"/>
<evidence type="ECO:0000313" key="2">
    <source>
        <dbReference type="EnsemblPlants" id="OPUNC05G23930.1"/>
    </source>
</evidence>
<protein>
    <recommendedName>
        <fullName evidence="1">KIB1-4 beta-propeller domain-containing protein</fullName>
    </recommendedName>
</protein>
<dbReference type="Gramene" id="OPUNC05G23930.1">
    <property type="protein sequence ID" value="OPUNC05G23930.1"/>
    <property type="gene ID" value="OPUNC05G23930"/>
</dbReference>
<sequence>MLAATVSSPPSDTDDTCFGAAIIHSSPNIYGRRDITFWLMGSRTAMASITPDPRFTRSRFFQDQEMEDHIAEHFVCKPTLHQGALRVREEWRRFMPQHNPRPTAARYHVQSREQLLMVVKSHEPMTSSSPAWMSPDPPAHDGVGGPGYPWAWTPVSTLPGRMLFVGRGCSRSYEVAAFPGFQEGIYFLDDEDSYDVPRIVQRRTLLCLNNGKWSAGQAGSLPLSAAASGRTKACCRTTLHRFGFSLWMKILIVTVTVILTEARVYQEYLCFDTGKYTSGRPPVVIVVVRSEVARGAQVGGGDADAVHAEVVGAAEEAGEGRTVGGREEGFSISELVY</sequence>
<dbReference type="Pfam" id="PF03478">
    <property type="entry name" value="Beta-prop_KIB1-4"/>
    <property type="match status" value="1"/>
</dbReference>
<name>A0A0E0L5X8_ORYPU</name>
<feature type="domain" description="KIB1-4 beta-propeller" evidence="1">
    <location>
        <begin position="5"/>
        <end position="193"/>
    </location>
</feature>
<reference evidence="2" key="1">
    <citation type="submission" date="2015-04" db="UniProtKB">
        <authorList>
            <consortium name="EnsemblPlants"/>
        </authorList>
    </citation>
    <scope>IDENTIFICATION</scope>
</reference>
<dbReference type="HOGENOM" id="CLU_824845_0_0_1"/>
<organism evidence="2">
    <name type="scientific">Oryza punctata</name>
    <name type="common">Red rice</name>
    <dbReference type="NCBI Taxonomy" id="4537"/>
    <lineage>
        <taxon>Eukaryota</taxon>
        <taxon>Viridiplantae</taxon>
        <taxon>Streptophyta</taxon>
        <taxon>Embryophyta</taxon>
        <taxon>Tracheophyta</taxon>
        <taxon>Spermatophyta</taxon>
        <taxon>Magnoliopsida</taxon>
        <taxon>Liliopsida</taxon>
        <taxon>Poales</taxon>
        <taxon>Poaceae</taxon>
        <taxon>BOP clade</taxon>
        <taxon>Oryzoideae</taxon>
        <taxon>Oryzeae</taxon>
        <taxon>Oryzinae</taxon>
        <taxon>Oryza</taxon>
    </lineage>
</organism>
<dbReference type="InterPro" id="IPR005174">
    <property type="entry name" value="KIB1-4_b-propeller"/>
</dbReference>
<keyword evidence="3" id="KW-1185">Reference proteome</keyword>
<dbReference type="AlphaFoldDB" id="A0A0E0L5X8"/>
<evidence type="ECO:0000313" key="3">
    <source>
        <dbReference type="Proteomes" id="UP000026962"/>
    </source>
</evidence>
<dbReference type="EnsemblPlants" id="OPUNC05G23930.1">
    <property type="protein sequence ID" value="OPUNC05G23930.1"/>
    <property type="gene ID" value="OPUNC05G23930"/>
</dbReference>
<dbReference type="Proteomes" id="UP000026962">
    <property type="component" value="Chromosome 5"/>
</dbReference>
<accession>A0A0E0L5X8</accession>
<reference evidence="2" key="2">
    <citation type="submission" date="2018-05" db="EMBL/GenBank/DDBJ databases">
        <title>OpunRS2 (Oryza punctata Reference Sequence Version 2).</title>
        <authorList>
            <person name="Zhang J."/>
            <person name="Kudrna D."/>
            <person name="Lee S."/>
            <person name="Talag J."/>
            <person name="Welchert J."/>
            <person name="Wing R.A."/>
        </authorList>
    </citation>
    <scope>NUCLEOTIDE SEQUENCE [LARGE SCALE GENOMIC DNA]</scope>
</reference>